<dbReference type="SUPFAM" id="SSF52317">
    <property type="entry name" value="Class I glutamine amidotransferase-like"/>
    <property type="match status" value="1"/>
</dbReference>
<gene>
    <name evidence="2" type="ORF">SAMN02745134_01272</name>
</gene>
<evidence type="ECO:0000313" key="3">
    <source>
        <dbReference type="Proteomes" id="UP000192468"/>
    </source>
</evidence>
<keyword evidence="2" id="KW-0378">Hydrolase</keyword>
<dbReference type="GO" id="GO:0006508">
    <property type="term" value="P:proteolysis"/>
    <property type="evidence" value="ECO:0007669"/>
    <property type="project" value="UniProtKB-KW"/>
</dbReference>
<dbReference type="RefSeq" id="WP_176212625.1">
    <property type="nucleotide sequence ID" value="NZ_FWXH01000003.1"/>
</dbReference>
<dbReference type="InterPro" id="IPR002818">
    <property type="entry name" value="DJ-1/PfpI"/>
</dbReference>
<dbReference type="PANTHER" id="PTHR43130:SF2">
    <property type="entry name" value="DJ-1_PFPI DOMAIN-CONTAINING PROTEIN"/>
    <property type="match status" value="1"/>
</dbReference>
<evidence type="ECO:0000259" key="1">
    <source>
        <dbReference type="Pfam" id="PF01965"/>
    </source>
</evidence>
<dbReference type="PANTHER" id="PTHR43130">
    <property type="entry name" value="ARAC-FAMILY TRANSCRIPTIONAL REGULATOR"/>
    <property type="match status" value="1"/>
</dbReference>
<evidence type="ECO:0000313" key="2">
    <source>
        <dbReference type="EMBL" id="SMC21397.1"/>
    </source>
</evidence>
<dbReference type="GO" id="GO:0006355">
    <property type="term" value="P:regulation of DNA-templated transcription"/>
    <property type="evidence" value="ECO:0007669"/>
    <property type="project" value="TreeGrafter"/>
</dbReference>
<dbReference type="AlphaFoldDB" id="A0A1W1XBY9"/>
<feature type="domain" description="DJ-1/PfpI" evidence="1">
    <location>
        <begin position="4"/>
        <end position="158"/>
    </location>
</feature>
<dbReference type="Pfam" id="PF01965">
    <property type="entry name" value="DJ-1_PfpI"/>
    <property type="match status" value="1"/>
</dbReference>
<accession>A0A1W1XBY9</accession>
<name>A0A1W1XBY9_9CLOT</name>
<dbReference type="Proteomes" id="UP000192468">
    <property type="component" value="Unassembled WGS sequence"/>
</dbReference>
<protein>
    <submittedName>
        <fullName evidence="2">Putative intracellular protease/amidase</fullName>
    </submittedName>
</protein>
<dbReference type="InterPro" id="IPR029062">
    <property type="entry name" value="Class_I_gatase-like"/>
</dbReference>
<keyword evidence="3" id="KW-1185">Reference proteome</keyword>
<sequence>MNTYIFIYDDFANFEVALSALFMKAKGEIITVALEKREYVSEEGFKFLPHKILKNVKPEEVDLFIIPGGNYSSIYGNKKIYEFITKLYELNKCIAAICSGTIQIAKAGILDGKKFTTSMPIDEHSEFKKGIFLDENVVVDEKIITAKGNGYVDFAIEIGKVMDIYEDKDDLRETENYFKYFK</sequence>
<reference evidence="2 3" key="1">
    <citation type="submission" date="2017-04" db="EMBL/GenBank/DDBJ databases">
        <authorList>
            <person name="Afonso C.L."/>
            <person name="Miller P.J."/>
            <person name="Scott M.A."/>
            <person name="Spackman E."/>
            <person name="Goraichik I."/>
            <person name="Dimitrov K.M."/>
            <person name="Suarez D.L."/>
            <person name="Swayne D.E."/>
        </authorList>
    </citation>
    <scope>NUCLEOTIDE SEQUENCE [LARGE SCALE GENOMIC DNA]</scope>
    <source>
        <strain evidence="2 3">DSM 12555</strain>
    </source>
</reference>
<dbReference type="EMBL" id="FWXH01000003">
    <property type="protein sequence ID" value="SMC21397.1"/>
    <property type="molecule type" value="Genomic_DNA"/>
</dbReference>
<dbReference type="GO" id="GO:0008233">
    <property type="term" value="F:peptidase activity"/>
    <property type="evidence" value="ECO:0007669"/>
    <property type="project" value="UniProtKB-KW"/>
</dbReference>
<dbReference type="Gene3D" id="3.40.50.880">
    <property type="match status" value="1"/>
</dbReference>
<proteinExistence type="predicted"/>
<dbReference type="STRING" id="1121291.SAMN02745134_01272"/>
<dbReference type="InterPro" id="IPR052158">
    <property type="entry name" value="INH-QAR"/>
</dbReference>
<organism evidence="2 3">
    <name type="scientific">Clostridium acidisoli DSM 12555</name>
    <dbReference type="NCBI Taxonomy" id="1121291"/>
    <lineage>
        <taxon>Bacteria</taxon>
        <taxon>Bacillati</taxon>
        <taxon>Bacillota</taxon>
        <taxon>Clostridia</taxon>
        <taxon>Eubacteriales</taxon>
        <taxon>Clostridiaceae</taxon>
        <taxon>Clostridium</taxon>
    </lineage>
</organism>
<keyword evidence="2" id="KW-0645">Protease</keyword>